<evidence type="ECO:0000313" key="3">
    <source>
        <dbReference type="Proteomes" id="UP000701801"/>
    </source>
</evidence>
<comment type="caution">
    <text evidence="2">The sequence shown here is derived from an EMBL/GenBank/DDBJ whole genome shotgun (WGS) entry which is preliminary data.</text>
</comment>
<dbReference type="EMBL" id="CAJVRM010000225">
    <property type="protein sequence ID" value="CAG8977604.1"/>
    <property type="molecule type" value="Genomic_DNA"/>
</dbReference>
<sequence length="160" mass="17856">MLCHLVRGKCPTASESQQEESEVYKTQAATSSAPFISLEDFSSLFTNSIDIMGNSHSSPASASHETAQNTNHHVASHASHMSQTETAEPCTITFLECNLRHTVVFELCCSKQEGRYRFMREKGYVRKLTRCPQCEGPLEFKNRLVWDLAVGKPTATTEKP</sequence>
<reference evidence="2" key="1">
    <citation type="submission" date="2021-07" db="EMBL/GenBank/DDBJ databases">
        <authorList>
            <person name="Durling M."/>
        </authorList>
    </citation>
    <scope>NUCLEOTIDE SEQUENCE</scope>
</reference>
<feature type="region of interest" description="Disordered" evidence="1">
    <location>
        <begin position="56"/>
        <end position="81"/>
    </location>
</feature>
<name>A0A9N9LSG6_9HELO</name>
<dbReference type="Proteomes" id="UP000701801">
    <property type="component" value="Unassembled WGS sequence"/>
</dbReference>
<evidence type="ECO:0000256" key="1">
    <source>
        <dbReference type="SAM" id="MobiDB-lite"/>
    </source>
</evidence>
<organism evidence="2 3">
    <name type="scientific">Hymenoscyphus albidus</name>
    <dbReference type="NCBI Taxonomy" id="595503"/>
    <lineage>
        <taxon>Eukaryota</taxon>
        <taxon>Fungi</taxon>
        <taxon>Dikarya</taxon>
        <taxon>Ascomycota</taxon>
        <taxon>Pezizomycotina</taxon>
        <taxon>Leotiomycetes</taxon>
        <taxon>Helotiales</taxon>
        <taxon>Helotiaceae</taxon>
        <taxon>Hymenoscyphus</taxon>
    </lineage>
</organism>
<dbReference type="AlphaFoldDB" id="A0A9N9LSG6"/>
<evidence type="ECO:0000313" key="2">
    <source>
        <dbReference type="EMBL" id="CAG8977604.1"/>
    </source>
</evidence>
<keyword evidence="3" id="KW-1185">Reference proteome</keyword>
<gene>
    <name evidence="2" type="ORF">HYALB_00008381</name>
</gene>
<accession>A0A9N9LSG6</accession>
<proteinExistence type="predicted"/>
<protein>
    <submittedName>
        <fullName evidence="2">Uncharacterized protein</fullName>
    </submittedName>
</protein>